<dbReference type="InterPro" id="IPR018077">
    <property type="entry name" value="Glyco_hydro_fam25_subgr"/>
</dbReference>
<evidence type="ECO:0000256" key="2">
    <source>
        <dbReference type="ARBA" id="ARBA00022801"/>
    </source>
</evidence>
<dbReference type="InterPro" id="IPR002053">
    <property type="entry name" value="Glyco_hydro_25"/>
</dbReference>
<dbReference type="RefSeq" id="WP_295701782.1">
    <property type="nucleotide sequence ID" value="NZ_CP145316.1"/>
</dbReference>
<proteinExistence type="inferred from homology"/>
<evidence type="ECO:0000256" key="3">
    <source>
        <dbReference type="ARBA" id="ARBA00023295"/>
    </source>
</evidence>
<keyword evidence="2" id="KW-0378">Hydrolase</keyword>
<dbReference type="SMART" id="SM00641">
    <property type="entry name" value="Glyco_25"/>
    <property type="match status" value="1"/>
</dbReference>
<dbReference type="Gene3D" id="3.20.20.80">
    <property type="entry name" value="Glycosidases"/>
    <property type="match status" value="1"/>
</dbReference>
<organism evidence="5 6">
    <name type="scientific">Helicobacter mastomyrinus</name>
    <dbReference type="NCBI Taxonomy" id="287948"/>
    <lineage>
        <taxon>Bacteria</taxon>
        <taxon>Pseudomonadati</taxon>
        <taxon>Campylobacterota</taxon>
        <taxon>Epsilonproteobacteria</taxon>
        <taxon>Campylobacterales</taxon>
        <taxon>Helicobacteraceae</taxon>
        <taxon>Helicobacter</taxon>
    </lineage>
</organism>
<keyword evidence="6" id="KW-1185">Reference proteome</keyword>
<comment type="similarity">
    <text evidence="1">Belongs to the glycosyl hydrolase 25 family.</text>
</comment>
<dbReference type="EMBL" id="CP145316">
    <property type="protein sequence ID" value="XAM17444.1"/>
    <property type="molecule type" value="Genomic_DNA"/>
</dbReference>
<dbReference type="InterPro" id="IPR017853">
    <property type="entry name" value="GH"/>
</dbReference>
<dbReference type="PROSITE" id="PS51904">
    <property type="entry name" value="GLYCOSYL_HYDROL_F25_2"/>
    <property type="match status" value="1"/>
</dbReference>
<sequence length="272" mass="31388">MKYKPFLRFLPKVGRLAIDVGILIVLGSVFFVLQHNGLVWFNMPSDRAYPIKGVDVSAHQGRIEWETLAAQNLHFAFIKATEGSNWVDKHFAYNFDAAQKAGLYVGAYHFFSFDSLGSTQAANFIAQVPLLESAKILPPVVDMEFYGTKASNPPPAKSVYKELDILLEILESHYGAKPIIYTTPSFYDMYLRGRYEKYPLWIRSVFFAPHSFMARIFNLYFDKAHWSFWQYNPKGVLKGYSGGERYIDLNVFNGDEKAFKKWLTQHKIRNKH</sequence>
<dbReference type="PANTHER" id="PTHR34135:SF2">
    <property type="entry name" value="LYSOZYME"/>
    <property type="match status" value="1"/>
</dbReference>
<protein>
    <submittedName>
        <fullName evidence="5">GH25 family lysozyme</fullName>
    </submittedName>
</protein>
<name>A0ABZ3F2S5_9HELI</name>
<feature type="transmembrane region" description="Helical" evidence="4">
    <location>
        <begin position="20"/>
        <end position="41"/>
    </location>
</feature>
<evidence type="ECO:0000313" key="5">
    <source>
        <dbReference type="EMBL" id="XAM17444.1"/>
    </source>
</evidence>
<evidence type="ECO:0000256" key="4">
    <source>
        <dbReference type="SAM" id="Phobius"/>
    </source>
</evidence>
<dbReference type="SUPFAM" id="SSF51445">
    <property type="entry name" value="(Trans)glycosidases"/>
    <property type="match status" value="1"/>
</dbReference>
<dbReference type="Proteomes" id="UP001434737">
    <property type="component" value="Chromosome"/>
</dbReference>
<dbReference type="Pfam" id="PF01183">
    <property type="entry name" value="Glyco_hydro_25"/>
    <property type="match status" value="1"/>
</dbReference>
<reference evidence="5 6" key="1">
    <citation type="submission" date="2024-02" db="EMBL/GenBank/DDBJ databases">
        <title>Genome and pathogenicity analysis of Helicobacter mastomyrinus isolated from mice.</title>
        <authorList>
            <person name="Zhu L."/>
        </authorList>
    </citation>
    <scope>NUCLEOTIDE SEQUENCE [LARGE SCALE GENOMIC DNA]</scope>
    <source>
        <strain evidence="5 6">Hm-17</strain>
    </source>
</reference>
<gene>
    <name evidence="5" type="ORF">V3I05_07075</name>
</gene>
<keyword evidence="4" id="KW-1133">Transmembrane helix</keyword>
<keyword evidence="4" id="KW-0812">Transmembrane</keyword>
<accession>A0ABZ3F2S5</accession>
<evidence type="ECO:0000256" key="1">
    <source>
        <dbReference type="ARBA" id="ARBA00010646"/>
    </source>
</evidence>
<dbReference type="PANTHER" id="PTHR34135">
    <property type="entry name" value="LYSOZYME"/>
    <property type="match status" value="1"/>
</dbReference>
<dbReference type="CDD" id="cd06413">
    <property type="entry name" value="GH25_muramidase_1"/>
    <property type="match status" value="1"/>
</dbReference>
<keyword evidence="4" id="KW-0472">Membrane</keyword>
<keyword evidence="3" id="KW-0326">Glycosidase</keyword>
<evidence type="ECO:0000313" key="6">
    <source>
        <dbReference type="Proteomes" id="UP001434737"/>
    </source>
</evidence>